<keyword evidence="3" id="KW-1185">Reference proteome</keyword>
<evidence type="ECO:0000313" key="3">
    <source>
        <dbReference type="Proteomes" id="UP000775213"/>
    </source>
</evidence>
<organism evidence="2 3">
    <name type="scientific">Dendrobium chrysotoxum</name>
    <name type="common">Orchid</name>
    <dbReference type="NCBI Taxonomy" id="161865"/>
    <lineage>
        <taxon>Eukaryota</taxon>
        <taxon>Viridiplantae</taxon>
        <taxon>Streptophyta</taxon>
        <taxon>Embryophyta</taxon>
        <taxon>Tracheophyta</taxon>
        <taxon>Spermatophyta</taxon>
        <taxon>Magnoliopsida</taxon>
        <taxon>Liliopsida</taxon>
        <taxon>Asparagales</taxon>
        <taxon>Orchidaceae</taxon>
        <taxon>Epidendroideae</taxon>
        <taxon>Malaxideae</taxon>
        <taxon>Dendrobiinae</taxon>
        <taxon>Dendrobium</taxon>
    </lineage>
</organism>
<dbReference type="AlphaFoldDB" id="A0AAV7HFF1"/>
<sequence>MQRIEMMMIACKLLFIYLNFVLSSIKWRFQVLALIINKKNNFTMLKSLSLSLSLVLFMRLIFEILDCYPLYIR</sequence>
<dbReference type="EMBL" id="JAGFBR010000005">
    <property type="protein sequence ID" value="KAH0466577.1"/>
    <property type="molecule type" value="Genomic_DNA"/>
</dbReference>
<comment type="caution">
    <text evidence="2">The sequence shown here is derived from an EMBL/GenBank/DDBJ whole genome shotgun (WGS) entry which is preliminary data.</text>
</comment>
<keyword evidence="1" id="KW-1133">Transmembrane helix</keyword>
<keyword evidence="1" id="KW-0472">Membrane</keyword>
<accession>A0AAV7HFF1</accession>
<gene>
    <name evidence="2" type="ORF">IEQ34_003815</name>
</gene>
<proteinExistence type="predicted"/>
<protein>
    <submittedName>
        <fullName evidence="2">Uncharacterized protein</fullName>
    </submittedName>
</protein>
<feature type="transmembrane region" description="Helical" evidence="1">
    <location>
        <begin position="48"/>
        <end position="71"/>
    </location>
</feature>
<reference evidence="2 3" key="1">
    <citation type="journal article" date="2021" name="Hortic Res">
        <title>Chromosome-scale assembly of the Dendrobium chrysotoxum genome enhances the understanding of orchid evolution.</title>
        <authorList>
            <person name="Zhang Y."/>
            <person name="Zhang G.Q."/>
            <person name="Zhang D."/>
            <person name="Liu X.D."/>
            <person name="Xu X.Y."/>
            <person name="Sun W.H."/>
            <person name="Yu X."/>
            <person name="Zhu X."/>
            <person name="Wang Z.W."/>
            <person name="Zhao X."/>
            <person name="Zhong W.Y."/>
            <person name="Chen H."/>
            <person name="Yin W.L."/>
            <person name="Huang T."/>
            <person name="Niu S.C."/>
            <person name="Liu Z.J."/>
        </authorList>
    </citation>
    <scope>NUCLEOTIDE SEQUENCE [LARGE SCALE GENOMIC DNA]</scope>
    <source>
        <strain evidence="2">Lindl</strain>
    </source>
</reference>
<evidence type="ECO:0000313" key="2">
    <source>
        <dbReference type="EMBL" id="KAH0466577.1"/>
    </source>
</evidence>
<feature type="transmembrane region" description="Helical" evidence="1">
    <location>
        <begin position="6"/>
        <end position="27"/>
    </location>
</feature>
<evidence type="ECO:0000256" key="1">
    <source>
        <dbReference type="SAM" id="Phobius"/>
    </source>
</evidence>
<dbReference type="Proteomes" id="UP000775213">
    <property type="component" value="Unassembled WGS sequence"/>
</dbReference>
<keyword evidence="1" id="KW-0812">Transmembrane</keyword>
<name>A0AAV7HFF1_DENCH</name>